<gene>
    <name evidence="2" type="ORF">NQ314_018974</name>
</gene>
<dbReference type="AlphaFoldDB" id="A0AAV8WPN1"/>
<evidence type="ECO:0000256" key="1">
    <source>
        <dbReference type="SAM" id="MobiDB-lite"/>
    </source>
</evidence>
<dbReference type="Proteomes" id="UP001162156">
    <property type="component" value="Unassembled WGS sequence"/>
</dbReference>
<sequence>MNALGSRPTSKRTSKKSKESFINLDEKKKKDDASSVQSLSGKRRKSPTSASGSQVNKKRSNSLGVTKRSSVSKRKSITSTSVTDKKDSRSFLNEITLMPEIIPEYTEAWNVYVNDNDSTYKTILEYYKTNENDMQFIYATYLTEMKKLQYYKEIVEKRKNEILEAQMIRVFNETDQSEFFNEDLVPGSNAKLCQDNLNSAKIDLTEQQEVVLKWQSELKICLNNRREIKSLLTENFDDYCKEKFKLPIPSLCEEETLIQEIDPDIKVNKRGEDNGEQKESTQTSNEKIIKLNNLRKTMERELRKDMKLKAIKNTTWRNFPLLNS</sequence>
<dbReference type="EMBL" id="JANEYF010005370">
    <property type="protein sequence ID" value="KAJ8928469.1"/>
    <property type="molecule type" value="Genomic_DNA"/>
</dbReference>
<evidence type="ECO:0000313" key="2">
    <source>
        <dbReference type="EMBL" id="KAJ8928469.1"/>
    </source>
</evidence>
<organism evidence="2 3">
    <name type="scientific">Rhamnusium bicolor</name>
    <dbReference type="NCBI Taxonomy" id="1586634"/>
    <lineage>
        <taxon>Eukaryota</taxon>
        <taxon>Metazoa</taxon>
        <taxon>Ecdysozoa</taxon>
        <taxon>Arthropoda</taxon>
        <taxon>Hexapoda</taxon>
        <taxon>Insecta</taxon>
        <taxon>Pterygota</taxon>
        <taxon>Neoptera</taxon>
        <taxon>Endopterygota</taxon>
        <taxon>Coleoptera</taxon>
        <taxon>Polyphaga</taxon>
        <taxon>Cucujiformia</taxon>
        <taxon>Chrysomeloidea</taxon>
        <taxon>Cerambycidae</taxon>
        <taxon>Lepturinae</taxon>
        <taxon>Rhagiini</taxon>
        <taxon>Rhamnusium</taxon>
    </lineage>
</organism>
<protein>
    <submittedName>
        <fullName evidence="2">Uncharacterized protein</fullName>
    </submittedName>
</protein>
<proteinExistence type="predicted"/>
<reference evidence="2" key="1">
    <citation type="journal article" date="2023" name="Insect Mol. Biol.">
        <title>Genome sequencing provides insights into the evolution of gene families encoding plant cell wall-degrading enzymes in longhorned beetles.</title>
        <authorList>
            <person name="Shin N.R."/>
            <person name="Okamura Y."/>
            <person name="Kirsch R."/>
            <person name="Pauchet Y."/>
        </authorList>
    </citation>
    <scope>NUCLEOTIDE SEQUENCE</scope>
    <source>
        <strain evidence="2">RBIC_L_NR</strain>
    </source>
</reference>
<accession>A0AAV8WPN1</accession>
<name>A0AAV8WPN1_9CUCU</name>
<keyword evidence="3" id="KW-1185">Reference proteome</keyword>
<feature type="compositionally biased region" description="Basic and acidic residues" evidence="1">
    <location>
        <begin position="263"/>
        <end position="279"/>
    </location>
</feature>
<evidence type="ECO:0000313" key="3">
    <source>
        <dbReference type="Proteomes" id="UP001162156"/>
    </source>
</evidence>
<comment type="caution">
    <text evidence="2">The sequence shown here is derived from an EMBL/GenBank/DDBJ whole genome shotgun (WGS) entry which is preliminary data.</text>
</comment>
<feature type="region of interest" description="Disordered" evidence="1">
    <location>
        <begin position="1"/>
        <end position="83"/>
    </location>
</feature>
<feature type="compositionally biased region" description="Basic and acidic residues" evidence="1">
    <location>
        <begin position="16"/>
        <end position="33"/>
    </location>
</feature>
<feature type="region of interest" description="Disordered" evidence="1">
    <location>
        <begin position="263"/>
        <end position="285"/>
    </location>
</feature>